<reference evidence="2 3" key="1">
    <citation type="submission" date="2020-03" db="EMBL/GenBank/DDBJ databases">
        <title>Genomic analysis of Bacteroides faecium CBA7301.</title>
        <authorList>
            <person name="Kim J."/>
            <person name="Roh S.W."/>
        </authorList>
    </citation>
    <scope>NUCLEOTIDE SEQUENCE [LARGE SCALE GENOMIC DNA]</scope>
    <source>
        <strain evidence="2 3">CBA7301</strain>
    </source>
</reference>
<accession>A0A6H0KV01</accession>
<dbReference type="CDD" id="cd00038">
    <property type="entry name" value="CAP_ED"/>
    <property type="match status" value="1"/>
</dbReference>
<dbReference type="AlphaFoldDB" id="A0A6H0KV01"/>
<dbReference type="SUPFAM" id="SSF51206">
    <property type="entry name" value="cAMP-binding domain-like"/>
    <property type="match status" value="1"/>
</dbReference>
<dbReference type="KEGG" id="bfc:BacF7301_23675"/>
<dbReference type="Proteomes" id="UP000501780">
    <property type="component" value="Chromosome"/>
</dbReference>
<dbReference type="InterPro" id="IPR018490">
    <property type="entry name" value="cNMP-bd_dom_sf"/>
</dbReference>
<sequence>MKNFNLYIEQFDYTPIRELFRKKGQLRILKKREYFVRQNEVTQFVALIECGIFRYTCTSDDGNEHIMGYSFQGEFVCDYPSLILGSRTTVCIQAMTDCEVYWLPIHVLNQFWETNMDTQRMGRHAAEILFTEMYQRLLGFYCDTPEQRYIKLMRRCPDLKEKIPLKDIASFLGVTPETVSNIRRKLRYK</sequence>
<organism evidence="2 3">
    <name type="scientific">Bacteroides faecium</name>
    <dbReference type="NCBI Taxonomy" id="2715212"/>
    <lineage>
        <taxon>Bacteria</taxon>
        <taxon>Pseudomonadati</taxon>
        <taxon>Bacteroidota</taxon>
        <taxon>Bacteroidia</taxon>
        <taxon>Bacteroidales</taxon>
        <taxon>Bacteroidaceae</taxon>
        <taxon>Bacteroides</taxon>
    </lineage>
</organism>
<protein>
    <submittedName>
        <fullName evidence="2">Crp/Fnr family transcriptional regulator</fullName>
    </submittedName>
</protein>
<dbReference type="EMBL" id="CP050831">
    <property type="protein sequence ID" value="QIU96973.1"/>
    <property type="molecule type" value="Genomic_DNA"/>
</dbReference>
<keyword evidence="3" id="KW-1185">Reference proteome</keyword>
<feature type="domain" description="Cyclic nucleotide-binding" evidence="1">
    <location>
        <begin position="27"/>
        <end position="115"/>
    </location>
</feature>
<name>A0A6H0KV01_9BACE</name>
<dbReference type="Gene3D" id="2.60.120.10">
    <property type="entry name" value="Jelly Rolls"/>
    <property type="match status" value="1"/>
</dbReference>
<dbReference type="InterPro" id="IPR000595">
    <property type="entry name" value="cNMP-bd_dom"/>
</dbReference>
<gene>
    <name evidence="2" type="ORF">BacF7301_23675</name>
</gene>
<evidence type="ECO:0000259" key="1">
    <source>
        <dbReference type="Pfam" id="PF00027"/>
    </source>
</evidence>
<proteinExistence type="predicted"/>
<dbReference type="RefSeq" id="WP_167966676.1">
    <property type="nucleotide sequence ID" value="NZ_CP050831.1"/>
</dbReference>
<evidence type="ECO:0000313" key="2">
    <source>
        <dbReference type="EMBL" id="QIU96973.1"/>
    </source>
</evidence>
<dbReference type="InterPro" id="IPR014710">
    <property type="entry name" value="RmlC-like_jellyroll"/>
</dbReference>
<dbReference type="Pfam" id="PF00027">
    <property type="entry name" value="cNMP_binding"/>
    <property type="match status" value="1"/>
</dbReference>
<evidence type="ECO:0000313" key="3">
    <source>
        <dbReference type="Proteomes" id="UP000501780"/>
    </source>
</evidence>